<gene>
    <name evidence="1" type="ORF">E6C27_scaffold773G00310</name>
</gene>
<evidence type="ECO:0000313" key="1">
    <source>
        <dbReference type="EMBL" id="KAA0052833.1"/>
    </source>
</evidence>
<dbReference type="Proteomes" id="UP000321393">
    <property type="component" value="Unassembled WGS sequence"/>
</dbReference>
<reference evidence="1 2" key="1">
    <citation type="submission" date="2019-08" db="EMBL/GenBank/DDBJ databases">
        <title>Draft genome sequences of two oriental melons (Cucumis melo L. var makuwa).</title>
        <authorList>
            <person name="Kwon S.-Y."/>
        </authorList>
    </citation>
    <scope>NUCLEOTIDE SEQUENCE [LARGE SCALE GENOMIC DNA]</scope>
    <source>
        <strain evidence="2">cv. SW 3</strain>
        <tissue evidence="1">Leaf</tissue>
    </source>
</reference>
<organism evidence="1 2">
    <name type="scientific">Cucumis melo var. makuwa</name>
    <name type="common">Oriental melon</name>
    <dbReference type="NCBI Taxonomy" id="1194695"/>
    <lineage>
        <taxon>Eukaryota</taxon>
        <taxon>Viridiplantae</taxon>
        <taxon>Streptophyta</taxon>
        <taxon>Embryophyta</taxon>
        <taxon>Tracheophyta</taxon>
        <taxon>Spermatophyta</taxon>
        <taxon>Magnoliopsida</taxon>
        <taxon>eudicotyledons</taxon>
        <taxon>Gunneridae</taxon>
        <taxon>Pentapetalae</taxon>
        <taxon>rosids</taxon>
        <taxon>fabids</taxon>
        <taxon>Cucurbitales</taxon>
        <taxon>Cucurbitaceae</taxon>
        <taxon>Benincaseae</taxon>
        <taxon>Cucumis</taxon>
    </lineage>
</organism>
<dbReference type="EMBL" id="SSTE01010075">
    <property type="protein sequence ID" value="KAA0052833.1"/>
    <property type="molecule type" value="Genomic_DNA"/>
</dbReference>
<comment type="caution">
    <text evidence="1">The sequence shown here is derived from an EMBL/GenBank/DDBJ whole genome shotgun (WGS) entry which is preliminary data.</text>
</comment>
<name>A0A5A7UA88_CUCMM</name>
<dbReference type="OrthoDB" id="1845088at2759"/>
<proteinExistence type="predicted"/>
<accession>A0A5A7UA88</accession>
<dbReference type="AlphaFoldDB" id="A0A5A7UA88"/>
<sequence>MNYNYQGKHPPQNLVAVVAQQNSQYLNTQIYPSNAWLADSGCNALVTANFGNLYIANGYSGEDSISVASGQSLPITHT</sequence>
<protein>
    <submittedName>
        <fullName evidence="1">Uncharacterized protein</fullName>
    </submittedName>
</protein>
<evidence type="ECO:0000313" key="2">
    <source>
        <dbReference type="Proteomes" id="UP000321393"/>
    </source>
</evidence>